<proteinExistence type="predicted"/>
<keyword evidence="2" id="KW-1185">Reference proteome</keyword>
<protein>
    <recommendedName>
        <fullName evidence="3">HEAT repeat domain-containing protein</fullName>
    </recommendedName>
</protein>
<evidence type="ECO:0000313" key="1">
    <source>
        <dbReference type="EMBL" id="BCX43075.1"/>
    </source>
</evidence>
<name>A0ABM7QZH9_9GAMM</name>
<accession>A0ABM7QZH9</accession>
<reference evidence="1 2" key="1">
    <citation type="submission" date="2021-05" db="EMBL/GenBank/DDBJ databases">
        <title>Complete Genome Sequence of Stenotrophomonas pavanii strain Y.</title>
        <authorList>
            <person name="Dohra H."/>
            <person name="Mohad Din A.R.J."/>
            <person name="Suzuki K."/>
            <person name="Fatma A."/>
            <person name="Honjyo M."/>
            <person name="Nishimura T."/>
            <person name="Moriuch R."/>
            <person name="Masuda K."/>
            <person name="Minoura A."/>
            <person name="Tashiro Y."/>
            <person name="Futamata H."/>
        </authorList>
    </citation>
    <scope>NUCLEOTIDE SEQUENCE [LARGE SCALE GENOMIC DNA]</scope>
    <source>
        <strain evidence="2">Y</strain>
    </source>
</reference>
<dbReference type="Proteomes" id="UP000825066">
    <property type="component" value="Chromosome"/>
</dbReference>
<dbReference type="RefSeq" id="WP_130768607.1">
    <property type="nucleotide sequence ID" value="NZ_AP024684.1"/>
</dbReference>
<organism evidence="1 2">
    <name type="scientific">Stenotrophomonas pavanii</name>
    <dbReference type="NCBI Taxonomy" id="487698"/>
    <lineage>
        <taxon>Bacteria</taxon>
        <taxon>Pseudomonadati</taxon>
        <taxon>Pseudomonadota</taxon>
        <taxon>Gammaproteobacteria</taxon>
        <taxon>Lysobacterales</taxon>
        <taxon>Lysobacteraceae</taxon>
        <taxon>Stenotrophomonas</taxon>
    </lineage>
</organism>
<sequence length="152" mass="16030">MEVFALFFVLSVASVGGGQDVNRSVTSSVHEIKAQPTADGRALGMSALFEYLSGLRKEEVNEVNSSTVREIASLLDVDGDVGRFYASKTLAVLGCHSRVALPLLHDAIKKTEPIESNLGPLVLAPAVSPREEIGKAIKAIEGTSTCELPPGP</sequence>
<evidence type="ECO:0000313" key="2">
    <source>
        <dbReference type="Proteomes" id="UP000825066"/>
    </source>
</evidence>
<dbReference type="EMBL" id="AP024684">
    <property type="protein sequence ID" value="BCX43075.1"/>
    <property type="molecule type" value="Genomic_DNA"/>
</dbReference>
<evidence type="ECO:0008006" key="3">
    <source>
        <dbReference type="Google" id="ProtNLM"/>
    </source>
</evidence>
<gene>
    <name evidence="1" type="ORF">STNY_R12550</name>
</gene>